<evidence type="ECO:0000256" key="3">
    <source>
        <dbReference type="ARBA" id="ARBA00022478"/>
    </source>
</evidence>
<dbReference type="GO" id="GO:0042797">
    <property type="term" value="P:tRNA transcription by RNA polymerase III"/>
    <property type="evidence" value="ECO:0007669"/>
    <property type="project" value="EnsemblFungi"/>
</dbReference>
<feature type="domain" description="RNA polymerase Rpb7-like N-terminal" evidence="7">
    <location>
        <begin position="9"/>
        <end position="64"/>
    </location>
</feature>
<dbReference type="InterPro" id="IPR005576">
    <property type="entry name" value="Rpb7-like_N"/>
</dbReference>
<keyword evidence="4 6" id="KW-0804">Transcription</keyword>
<evidence type="ECO:0000256" key="5">
    <source>
        <dbReference type="ARBA" id="ARBA00023242"/>
    </source>
</evidence>
<dbReference type="Pfam" id="PF08292">
    <property type="entry name" value="RNA_pol_Rbc25"/>
    <property type="match status" value="1"/>
</dbReference>
<dbReference type="AlphaFoldDB" id="A0A8S9A5P7"/>
<reference evidence="9 10" key="1">
    <citation type="submission" date="2017-07" db="EMBL/GenBank/DDBJ databases">
        <title>Genome sequence of the Sordaria macrospora wild type strain R19027.</title>
        <authorList>
            <person name="Nowrousian M."/>
            <person name="Teichert I."/>
            <person name="Kueck U."/>
        </authorList>
    </citation>
    <scope>NUCLEOTIDE SEQUENCE [LARGE SCALE GENOMIC DNA]</scope>
    <source>
        <strain evidence="9 10">R19027</strain>
        <tissue evidence="9">Mycelium</tissue>
    </source>
</reference>
<organism evidence="9 10">
    <name type="scientific">Sordaria macrospora</name>
    <dbReference type="NCBI Taxonomy" id="5147"/>
    <lineage>
        <taxon>Eukaryota</taxon>
        <taxon>Fungi</taxon>
        <taxon>Dikarya</taxon>
        <taxon>Ascomycota</taxon>
        <taxon>Pezizomycotina</taxon>
        <taxon>Sordariomycetes</taxon>
        <taxon>Sordariomycetidae</taxon>
        <taxon>Sordariales</taxon>
        <taxon>Sordariaceae</taxon>
        <taxon>Sordaria</taxon>
    </lineage>
</organism>
<dbReference type="InterPro" id="IPR045113">
    <property type="entry name" value="Rpb7-like"/>
</dbReference>
<dbReference type="InterPro" id="IPR013238">
    <property type="entry name" value="RNA_pol_III_Rbc25"/>
</dbReference>
<evidence type="ECO:0000256" key="1">
    <source>
        <dbReference type="ARBA" id="ARBA00004123"/>
    </source>
</evidence>
<dbReference type="InterPro" id="IPR036898">
    <property type="entry name" value="RNA_pol_Rpb7-like_N_sf"/>
</dbReference>
<keyword evidence="5 6" id="KW-0539">Nucleus</keyword>
<accession>A0A8S9A5P7</accession>
<proteinExistence type="inferred from homology"/>
<comment type="caution">
    <text evidence="9">The sequence shown here is derived from an EMBL/GenBank/DDBJ whole genome shotgun (WGS) entry which is preliminary data.</text>
</comment>
<dbReference type="GO" id="GO:0006386">
    <property type="term" value="P:termination of RNA polymerase III transcription"/>
    <property type="evidence" value="ECO:0007669"/>
    <property type="project" value="EnsemblFungi"/>
</dbReference>
<dbReference type="EMBL" id="NMPR01000001">
    <property type="protein sequence ID" value="KAA8636816.1"/>
    <property type="molecule type" value="Genomic_DNA"/>
</dbReference>
<dbReference type="GO" id="GO:0003899">
    <property type="term" value="F:DNA-directed RNA polymerase activity"/>
    <property type="evidence" value="ECO:0007669"/>
    <property type="project" value="EnsemblFungi"/>
</dbReference>
<dbReference type="SUPFAM" id="SSF88798">
    <property type="entry name" value="N-terminal, heterodimerisation domain of RBP7 (RpoE)"/>
    <property type="match status" value="1"/>
</dbReference>
<comment type="subcellular location">
    <subcellularLocation>
        <location evidence="1 6">Nucleus</location>
    </subcellularLocation>
</comment>
<evidence type="ECO:0000256" key="4">
    <source>
        <dbReference type="ARBA" id="ARBA00023163"/>
    </source>
</evidence>
<evidence type="ECO:0000256" key="6">
    <source>
        <dbReference type="RuleBase" id="RU369086"/>
    </source>
</evidence>
<dbReference type="GO" id="GO:0000785">
    <property type="term" value="C:chromatin"/>
    <property type="evidence" value="ECO:0007669"/>
    <property type="project" value="EnsemblFungi"/>
</dbReference>
<dbReference type="VEuPathDB" id="FungiDB:SMAC_00243"/>
<dbReference type="FunFam" id="2.40.50.140:FF:000221">
    <property type="entry name" value="DNA-directed RNA polymerase III subunit"/>
    <property type="match status" value="1"/>
</dbReference>
<comment type="function">
    <text evidence="6">DNA-dependent RNA polymerase which catalyzes the transcription of DNA into RNA using the four ribonucleoside triphosphates as substrates.</text>
</comment>
<feature type="domain" description="RNA polymerase III subunit Rpc25" evidence="8">
    <location>
        <begin position="83"/>
        <end position="192"/>
    </location>
</feature>
<dbReference type="PANTHER" id="PTHR12709:SF1">
    <property type="entry name" value="DNA-DIRECTED RNA POLYMERASE III SUBUNIT RPC8"/>
    <property type="match status" value="1"/>
</dbReference>
<dbReference type="PANTHER" id="PTHR12709">
    <property type="entry name" value="DNA-DIRECTED RNA POLYMERASE II, III"/>
    <property type="match status" value="1"/>
</dbReference>
<name>A0A8S9A5P7_SORMA</name>
<dbReference type="FunFam" id="3.30.1490.120:FF:000001">
    <property type="entry name" value="DNA-directed RNA polymerase II subunit RPB7"/>
    <property type="match status" value="1"/>
</dbReference>
<keyword evidence="3 6" id="KW-0240">DNA-directed RNA polymerase</keyword>
<evidence type="ECO:0000256" key="2">
    <source>
        <dbReference type="ARBA" id="ARBA00009307"/>
    </source>
</evidence>
<dbReference type="Gene3D" id="3.30.1490.120">
    <property type="entry name" value="RNA polymerase Rpb7-like, N-terminal domain"/>
    <property type="match status" value="1"/>
</dbReference>
<dbReference type="CDD" id="cd04330">
    <property type="entry name" value="RNAP_III_Rpc25_N"/>
    <property type="match status" value="1"/>
</dbReference>
<dbReference type="InterPro" id="IPR012340">
    <property type="entry name" value="NA-bd_OB-fold"/>
</dbReference>
<evidence type="ECO:0000259" key="8">
    <source>
        <dbReference type="Pfam" id="PF08292"/>
    </source>
</evidence>
<evidence type="ECO:0000313" key="10">
    <source>
        <dbReference type="Proteomes" id="UP000433876"/>
    </source>
</evidence>
<comment type="similarity">
    <text evidence="2">Belongs to the eukaryotic RPB7/RPC8 RNA polymerase subunit family.</text>
</comment>
<dbReference type="Pfam" id="PF03876">
    <property type="entry name" value="SHS2_Rpb7-N"/>
    <property type="match status" value="1"/>
</dbReference>
<dbReference type="SUPFAM" id="SSF50249">
    <property type="entry name" value="Nucleic acid-binding proteins"/>
    <property type="match status" value="1"/>
</dbReference>
<evidence type="ECO:0000313" key="9">
    <source>
        <dbReference type="EMBL" id="KAA8636816.1"/>
    </source>
</evidence>
<dbReference type="GO" id="GO:0005666">
    <property type="term" value="C:RNA polymerase III complex"/>
    <property type="evidence" value="ECO:0007669"/>
    <property type="project" value="EnsemblFungi"/>
</dbReference>
<evidence type="ECO:0000259" key="7">
    <source>
        <dbReference type="Pfam" id="PF03876"/>
    </source>
</evidence>
<gene>
    <name evidence="9" type="ORF">SMACR_00243</name>
</gene>
<protein>
    <recommendedName>
        <fullName evidence="6">DNA-directed RNA polymerase subunit</fullName>
    </recommendedName>
</protein>
<dbReference type="Gene3D" id="2.40.50.140">
    <property type="entry name" value="Nucleic acid-binding proteins"/>
    <property type="match status" value="1"/>
</dbReference>
<dbReference type="OMA" id="LGPTLWW"/>
<dbReference type="Proteomes" id="UP000433876">
    <property type="component" value="Unassembled WGS sequence"/>
</dbReference>
<dbReference type="GO" id="GO:0006384">
    <property type="term" value="P:transcription initiation at RNA polymerase III promoter"/>
    <property type="evidence" value="ECO:0007669"/>
    <property type="project" value="EnsemblFungi"/>
</dbReference>
<sequence length="193" mass="22133">MFITTKIADLVQIAPEDFSKESFVAIEDNINAKYANKVVQKVGLFICLWDVTWTSEGQIGHGTGLVNVNVEFEMVVFRPFKHEVMLARITHQTEEGIYLGMDFFNDIFVPAAELPDNSEFDTTEKVWVWKEEGQELYYDNNEMVRFRVIGEEWHDQTPTGPVEVDQAANQLLPPYKITGSMKEGGLGCCLWWE</sequence>